<accession>A0A540WGX1</accession>
<sequence length="122" mass="13957">MPYLVLDAVDPEDLRWYIQHRGTRERHLEYIRFFKRALKLIESDRAAEAGARAQLLQALHEGDIGDPVDRPRLVDRAVIAWRAANRGQPLPLFEQGGRANSKAWKSLLDQMFVMAGDGMEDT</sequence>
<proteinExistence type="predicted"/>
<feature type="non-terminal residue" evidence="1">
    <location>
        <position position="122"/>
    </location>
</feature>
<reference evidence="1 2" key="1">
    <citation type="submission" date="2019-06" db="EMBL/GenBank/DDBJ databases">
        <authorList>
            <person name="Livingstone P."/>
            <person name="Whitworth D."/>
        </authorList>
    </citation>
    <scope>NUCLEOTIDE SEQUENCE [LARGE SCALE GENOMIC DNA]</scope>
    <source>
        <strain evidence="1 2">AM401</strain>
    </source>
</reference>
<dbReference type="RefSeq" id="WP_220138037.1">
    <property type="nucleotide sequence ID" value="NZ_VIFM01000844.1"/>
</dbReference>
<gene>
    <name evidence="1" type="ORF">FJV41_50840</name>
</gene>
<dbReference type="Proteomes" id="UP000315369">
    <property type="component" value="Unassembled WGS sequence"/>
</dbReference>
<keyword evidence="2" id="KW-1185">Reference proteome</keyword>
<dbReference type="EMBL" id="VIFM01000844">
    <property type="protein sequence ID" value="TQF08269.1"/>
    <property type="molecule type" value="Genomic_DNA"/>
</dbReference>
<name>A0A540WGX1_9BACT</name>
<evidence type="ECO:0000313" key="1">
    <source>
        <dbReference type="EMBL" id="TQF08269.1"/>
    </source>
</evidence>
<comment type="caution">
    <text evidence="1">The sequence shown here is derived from an EMBL/GenBank/DDBJ whole genome shotgun (WGS) entry which is preliminary data.</text>
</comment>
<protein>
    <submittedName>
        <fullName evidence="1">Uncharacterized protein</fullName>
    </submittedName>
</protein>
<dbReference type="AlphaFoldDB" id="A0A540WGX1"/>
<organism evidence="1 2">
    <name type="scientific">Myxococcus llanfairpwllgwyngyllgogerychwyrndrobwllllantysiliogogogochensis</name>
    <dbReference type="NCBI Taxonomy" id="2590453"/>
    <lineage>
        <taxon>Bacteria</taxon>
        <taxon>Pseudomonadati</taxon>
        <taxon>Myxococcota</taxon>
        <taxon>Myxococcia</taxon>
        <taxon>Myxococcales</taxon>
        <taxon>Cystobacterineae</taxon>
        <taxon>Myxococcaceae</taxon>
        <taxon>Myxococcus</taxon>
    </lineage>
</organism>
<evidence type="ECO:0000313" key="2">
    <source>
        <dbReference type="Proteomes" id="UP000315369"/>
    </source>
</evidence>